<evidence type="ECO:0000256" key="3">
    <source>
        <dbReference type="ARBA" id="ARBA00023157"/>
    </source>
</evidence>
<dbReference type="InterPro" id="IPR000866">
    <property type="entry name" value="AhpC/TSA"/>
</dbReference>
<dbReference type="Pfam" id="PF00578">
    <property type="entry name" value="AhpC-TSA"/>
    <property type="match status" value="1"/>
</dbReference>
<dbReference type="PROSITE" id="PS51352">
    <property type="entry name" value="THIOREDOXIN_2"/>
    <property type="match status" value="1"/>
</dbReference>
<dbReference type="SUPFAM" id="SSF52833">
    <property type="entry name" value="Thioredoxin-like"/>
    <property type="match status" value="1"/>
</dbReference>
<evidence type="ECO:0000259" key="6">
    <source>
        <dbReference type="PROSITE" id="PS51352"/>
    </source>
</evidence>
<dbReference type="EMBL" id="FUZA01000006">
    <property type="protein sequence ID" value="SKC10443.1"/>
    <property type="molecule type" value="Genomic_DNA"/>
</dbReference>
<dbReference type="STRING" id="651661.SAMN05660293_04233"/>
<dbReference type="PANTHER" id="PTHR42852">
    <property type="entry name" value="THIOL:DISULFIDE INTERCHANGE PROTEIN DSBE"/>
    <property type="match status" value="1"/>
</dbReference>
<protein>
    <submittedName>
        <fullName evidence="7">Peroxiredoxin</fullName>
    </submittedName>
</protein>
<feature type="domain" description="Thioredoxin" evidence="6">
    <location>
        <begin position="247"/>
        <end position="387"/>
    </location>
</feature>
<dbReference type="GO" id="GO:0017004">
    <property type="term" value="P:cytochrome complex assembly"/>
    <property type="evidence" value="ECO:0007669"/>
    <property type="project" value="UniProtKB-KW"/>
</dbReference>
<dbReference type="InterPro" id="IPR013766">
    <property type="entry name" value="Thioredoxin_domain"/>
</dbReference>
<feature type="chain" id="PRO_5013273260" evidence="5">
    <location>
        <begin position="27"/>
        <end position="387"/>
    </location>
</feature>
<dbReference type="InterPro" id="IPR025380">
    <property type="entry name" value="DUF4369"/>
</dbReference>
<organism evidence="7 8">
    <name type="scientific">Dyadobacter psychrophilus</name>
    <dbReference type="NCBI Taxonomy" id="651661"/>
    <lineage>
        <taxon>Bacteria</taxon>
        <taxon>Pseudomonadati</taxon>
        <taxon>Bacteroidota</taxon>
        <taxon>Cytophagia</taxon>
        <taxon>Cytophagales</taxon>
        <taxon>Spirosomataceae</taxon>
        <taxon>Dyadobacter</taxon>
    </lineage>
</organism>
<dbReference type="InterPro" id="IPR050553">
    <property type="entry name" value="Thioredoxin_ResA/DsbE_sf"/>
</dbReference>
<reference evidence="8" key="1">
    <citation type="submission" date="2017-02" db="EMBL/GenBank/DDBJ databases">
        <authorList>
            <person name="Varghese N."/>
            <person name="Submissions S."/>
        </authorList>
    </citation>
    <scope>NUCLEOTIDE SEQUENCE [LARGE SCALE GENOMIC DNA]</scope>
    <source>
        <strain evidence="8">DSM 22270</strain>
    </source>
</reference>
<dbReference type="CDD" id="cd02966">
    <property type="entry name" value="TlpA_like_family"/>
    <property type="match status" value="1"/>
</dbReference>
<gene>
    <name evidence="7" type="ORF">SAMN05660293_04233</name>
</gene>
<evidence type="ECO:0000256" key="1">
    <source>
        <dbReference type="ARBA" id="ARBA00004196"/>
    </source>
</evidence>
<sequence length="387" mass="42486">MKVMKGILRQSIFISSIAFLSLQSQAQQLPPKDFSINGKVKNGAKGEKITLLRSTAGGSSVKLDSTQLSADGSFALKGTENDRGSFFSLNIADRQKVILLVEGGEKFNVLADGTTRDAKGNGGNADITGSKNMDYYAQIDKLMRSFAGKVTVWNEEYAKAEEKKDAKKILEVQQSFASADKERLDVIKKLLPEMGTSLVALFTANNFLNPDTDIEILKKLADDYEKVEPTPTLAKGFIGQIKRIAGVSVGQQAPDFTLNSPDGKPVALSSLRGKFVLIDFWASWCGPCRMENPNVVRMYDKFKDKGFDIYGVSLDDNEKAWKTAIERDKLKWLHGSELKKWNSGVAQTYGVNAIPATFLIDKEGKIIAKNLRGPALESKLTELLGAQ</sequence>
<dbReference type="GO" id="GO:0030313">
    <property type="term" value="C:cell envelope"/>
    <property type="evidence" value="ECO:0007669"/>
    <property type="project" value="UniProtKB-SubCell"/>
</dbReference>
<proteinExistence type="predicted"/>
<evidence type="ECO:0000256" key="4">
    <source>
        <dbReference type="ARBA" id="ARBA00023284"/>
    </source>
</evidence>
<dbReference type="Gene3D" id="3.40.30.10">
    <property type="entry name" value="Glutaredoxin"/>
    <property type="match status" value="1"/>
</dbReference>
<dbReference type="GO" id="GO:0016491">
    <property type="term" value="F:oxidoreductase activity"/>
    <property type="evidence" value="ECO:0007669"/>
    <property type="project" value="InterPro"/>
</dbReference>
<keyword evidence="5" id="KW-0732">Signal</keyword>
<dbReference type="InterPro" id="IPR017937">
    <property type="entry name" value="Thioredoxin_CS"/>
</dbReference>
<dbReference type="Pfam" id="PF14289">
    <property type="entry name" value="DUF4369"/>
    <property type="match status" value="1"/>
</dbReference>
<dbReference type="PROSITE" id="PS00194">
    <property type="entry name" value="THIOREDOXIN_1"/>
    <property type="match status" value="1"/>
</dbReference>
<name>A0A1T5GPV7_9BACT</name>
<keyword evidence="4" id="KW-0676">Redox-active center</keyword>
<evidence type="ECO:0000313" key="7">
    <source>
        <dbReference type="EMBL" id="SKC10443.1"/>
    </source>
</evidence>
<comment type="subcellular location">
    <subcellularLocation>
        <location evidence="1">Cell envelope</location>
    </subcellularLocation>
</comment>
<keyword evidence="2" id="KW-0201">Cytochrome c-type biogenesis</keyword>
<dbReference type="AlphaFoldDB" id="A0A1T5GPV7"/>
<accession>A0A1T5GPV7</accession>
<keyword evidence="8" id="KW-1185">Reference proteome</keyword>
<dbReference type="Proteomes" id="UP000190897">
    <property type="component" value="Unassembled WGS sequence"/>
</dbReference>
<evidence type="ECO:0000256" key="2">
    <source>
        <dbReference type="ARBA" id="ARBA00022748"/>
    </source>
</evidence>
<evidence type="ECO:0000313" key="8">
    <source>
        <dbReference type="Proteomes" id="UP000190897"/>
    </source>
</evidence>
<evidence type="ECO:0000256" key="5">
    <source>
        <dbReference type="SAM" id="SignalP"/>
    </source>
</evidence>
<feature type="signal peptide" evidence="5">
    <location>
        <begin position="1"/>
        <end position="26"/>
    </location>
</feature>
<dbReference type="InterPro" id="IPR036249">
    <property type="entry name" value="Thioredoxin-like_sf"/>
</dbReference>
<keyword evidence="3" id="KW-1015">Disulfide bond</keyword>
<dbReference type="GO" id="GO:0016209">
    <property type="term" value="F:antioxidant activity"/>
    <property type="evidence" value="ECO:0007669"/>
    <property type="project" value="InterPro"/>
</dbReference>
<dbReference type="PANTHER" id="PTHR42852:SF6">
    <property type="entry name" value="THIOL:DISULFIDE INTERCHANGE PROTEIN DSBE"/>
    <property type="match status" value="1"/>
</dbReference>